<dbReference type="PANTHER" id="PTHR32089">
    <property type="entry name" value="METHYL-ACCEPTING CHEMOTAXIS PROTEIN MCPB"/>
    <property type="match status" value="1"/>
</dbReference>
<evidence type="ECO:0000259" key="6">
    <source>
        <dbReference type="PROSITE" id="PS50885"/>
    </source>
</evidence>
<dbReference type="GO" id="GO:0006935">
    <property type="term" value="P:chemotaxis"/>
    <property type="evidence" value="ECO:0007669"/>
    <property type="project" value="InterPro"/>
</dbReference>
<reference evidence="7 8" key="1">
    <citation type="submission" date="2016-12" db="EMBL/GenBank/DDBJ databases">
        <authorList>
            <person name="Song W.-J."/>
            <person name="Kurnit D.M."/>
        </authorList>
    </citation>
    <scope>NUCLEOTIDE SEQUENCE [LARGE SCALE GENOMIC DNA]</scope>
    <source>
        <strain evidence="7 8">DSM 19599</strain>
    </source>
</reference>
<comment type="similarity">
    <text evidence="2">Belongs to the methyl-accepting chemotaxis (MCP) protein family.</text>
</comment>
<name>A0A1M7Z9G8_9HYPH</name>
<organism evidence="7 8">
    <name type="scientific">Pseudoxanthobacter soli DSM 19599</name>
    <dbReference type="NCBI Taxonomy" id="1123029"/>
    <lineage>
        <taxon>Bacteria</taxon>
        <taxon>Pseudomonadati</taxon>
        <taxon>Pseudomonadota</taxon>
        <taxon>Alphaproteobacteria</taxon>
        <taxon>Hyphomicrobiales</taxon>
        <taxon>Segnochrobactraceae</taxon>
        <taxon>Pseudoxanthobacter</taxon>
    </lineage>
</organism>
<dbReference type="PROSITE" id="PS50885">
    <property type="entry name" value="HAMP"/>
    <property type="match status" value="1"/>
</dbReference>
<evidence type="ECO:0000256" key="2">
    <source>
        <dbReference type="ARBA" id="ARBA00029447"/>
    </source>
</evidence>
<dbReference type="RefSeq" id="WP_175563599.1">
    <property type="nucleotide sequence ID" value="NZ_FRXO01000001.1"/>
</dbReference>
<dbReference type="SMART" id="SM00283">
    <property type="entry name" value="MA"/>
    <property type="match status" value="1"/>
</dbReference>
<proteinExistence type="inferred from homology"/>
<protein>
    <submittedName>
        <fullName evidence="7">HAMP domain-containing protein</fullName>
    </submittedName>
</protein>
<dbReference type="InterPro" id="IPR004090">
    <property type="entry name" value="Chemotax_Me-accpt_rcpt"/>
</dbReference>
<dbReference type="InterPro" id="IPR004089">
    <property type="entry name" value="MCPsignal_dom"/>
</dbReference>
<evidence type="ECO:0000313" key="7">
    <source>
        <dbReference type="EMBL" id="SHO61588.1"/>
    </source>
</evidence>
<evidence type="ECO:0000313" key="8">
    <source>
        <dbReference type="Proteomes" id="UP000186406"/>
    </source>
</evidence>
<dbReference type="CDD" id="cd06225">
    <property type="entry name" value="HAMP"/>
    <property type="match status" value="1"/>
</dbReference>
<keyword evidence="4" id="KW-0812">Transmembrane</keyword>
<dbReference type="GO" id="GO:0016020">
    <property type="term" value="C:membrane"/>
    <property type="evidence" value="ECO:0007669"/>
    <property type="project" value="InterPro"/>
</dbReference>
<dbReference type="Gene3D" id="1.10.287.950">
    <property type="entry name" value="Methyl-accepting chemotaxis protein"/>
    <property type="match status" value="1"/>
</dbReference>
<dbReference type="STRING" id="1123029.SAMN02745172_00822"/>
<dbReference type="Gene3D" id="6.10.340.10">
    <property type="match status" value="1"/>
</dbReference>
<keyword evidence="8" id="KW-1185">Reference proteome</keyword>
<dbReference type="GO" id="GO:0004888">
    <property type="term" value="F:transmembrane signaling receptor activity"/>
    <property type="evidence" value="ECO:0007669"/>
    <property type="project" value="InterPro"/>
</dbReference>
<keyword evidence="1 3" id="KW-0807">Transducer</keyword>
<dbReference type="EMBL" id="FRXO01000001">
    <property type="protein sequence ID" value="SHO61588.1"/>
    <property type="molecule type" value="Genomic_DNA"/>
</dbReference>
<keyword evidence="4" id="KW-1133">Transmembrane helix</keyword>
<evidence type="ECO:0000256" key="4">
    <source>
        <dbReference type="SAM" id="Phobius"/>
    </source>
</evidence>
<sequence length="693" mass="71739">MSSAASIVHVPPASSEVEHAGAGIQPAAPGKTLARRLGSLSIRTRIAALSILWFVGLVVVVGSYMVGEQEIARAVADDAAYSTVARSALVMGRSTAGTIAAVRAYLADPSQEAAAAAQARFAEINTAVAALRANLAAVGDAGQEVETLAKMIATAGPLFGELVQKDKEIGFDGQSGLWGQMDAASAALAKDVKKVPGGLFGPDGIKVGAALAQMDLARAQYALTFNDISSGNFVAASSRLTRAVDRIDMDEAIKNSLKTSTEAYGKAFEDYSKLVATRMPLVETVLLTFDVADPSANAILERARAGADLARARLAEVRSWITVALAVCIVAIVAGGAACSFLISTGITRPLGRLRGAMAALAAGQLAPVPETERGDELGEMARAVAVFRDNEASRRELEASQAEESAAKAERQAEIDRLIGEFRAGATALIASVGNTMTEMRTTAEALGRVAVETEGKTRTVADASEEASHNVNTVASATEELVASIEEIATQVSRTTEVVEAATEGAQETDATIGRLAESASRIGDVVSLIQAIAGQTNLLALNATIEAARAGEAGKGFAVVASEVKQLAGQTAKATEEIARQVAEIQRETADAVAAISAISERIHEVQRFSAAVSATMEQQRAATAEISTNVLRASEGTVLVSDGVAGVANSVSETRRSATDVERASGHVDQRTADLGRTIEDFLLRVAAA</sequence>
<evidence type="ECO:0000259" key="5">
    <source>
        <dbReference type="PROSITE" id="PS50111"/>
    </source>
</evidence>
<feature type="transmembrane region" description="Helical" evidence="4">
    <location>
        <begin position="320"/>
        <end position="343"/>
    </location>
</feature>
<dbReference type="AlphaFoldDB" id="A0A1M7Z9G8"/>
<accession>A0A1M7Z9G8</accession>
<dbReference type="PRINTS" id="PR00260">
    <property type="entry name" value="CHEMTRNSDUCR"/>
</dbReference>
<dbReference type="SMART" id="SM00304">
    <property type="entry name" value="HAMP"/>
    <property type="match status" value="1"/>
</dbReference>
<dbReference type="Pfam" id="PF00672">
    <property type="entry name" value="HAMP"/>
    <property type="match status" value="1"/>
</dbReference>
<evidence type="ECO:0000256" key="1">
    <source>
        <dbReference type="ARBA" id="ARBA00023224"/>
    </source>
</evidence>
<dbReference type="Proteomes" id="UP000186406">
    <property type="component" value="Unassembled WGS sequence"/>
</dbReference>
<keyword evidence="4" id="KW-0472">Membrane</keyword>
<gene>
    <name evidence="7" type="ORF">SAMN02745172_00822</name>
</gene>
<dbReference type="GO" id="GO:0007165">
    <property type="term" value="P:signal transduction"/>
    <property type="evidence" value="ECO:0007669"/>
    <property type="project" value="UniProtKB-KW"/>
</dbReference>
<dbReference type="InterPro" id="IPR003660">
    <property type="entry name" value="HAMP_dom"/>
</dbReference>
<evidence type="ECO:0000256" key="3">
    <source>
        <dbReference type="PROSITE-ProRule" id="PRU00284"/>
    </source>
</evidence>
<dbReference type="Pfam" id="PF00015">
    <property type="entry name" value="MCPsignal"/>
    <property type="match status" value="1"/>
</dbReference>
<feature type="domain" description="Methyl-accepting transducer" evidence="5">
    <location>
        <begin position="444"/>
        <end position="666"/>
    </location>
</feature>
<dbReference type="SUPFAM" id="SSF58104">
    <property type="entry name" value="Methyl-accepting chemotaxis protein (MCP) signaling domain"/>
    <property type="match status" value="1"/>
</dbReference>
<feature type="transmembrane region" description="Helical" evidence="4">
    <location>
        <begin position="46"/>
        <end position="66"/>
    </location>
</feature>
<dbReference type="PROSITE" id="PS50111">
    <property type="entry name" value="CHEMOTAXIS_TRANSDUC_2"/>
    <property type="match status" value="1"/>
</dbReference>
<feature type="domain" description="HAMP" evidence="6">
    <location>
        <begin position="345"/>
        <end position="397"/>
    </location>
</feature>
<dbReference type="PANTHER" id="PTHR32089:SF112">
    <property type="entry name" value="LYSOZYME-LIKE PROTEIN-RELATED"/>
    <property type="match status" value="1"/>
</dbReference>